<feature type="transmembrane region" description="Helical" evidence="1">
    <location>
        <begin position="85"/>
        <end position="116"/>
    </location>
</feature>
<accession>A0A917DPH2</accession>
<keyword evidence="1" id="KW-0472">Membrane</keyword>
<evidence type="ECO:0000256" key="1">
    <source>
        <dbReference type="SAM" id="Phobius"/>
    </source>
</evidence>
<dbReference type="EMBL" id="BMHP01000001">
    <property type="protein sequence ID" value="GGD57513.1"/>
    <property type="molecule type" value="Genomic_DNA"/>
</dbReference>
<organism evidence="2 3">
    <name type="scientific">Paenibacillus nasutitermitis</name>
    <dbReference type="NCBI Taxonomy" id="1652958"/>
    <lineage>
        <taxon>Bacteria</taxon>
        <taxon>Bacillati</taxon>
        <taxon>Bacillota</taxon>
        <taxon>Bacilli</taxon>
        <taxon>Bacillales</taxon>
        <taxon>Paenibacillaceae</taxon>
        <taxon>Paenibacillus</taxon>
    </lineage>
</organism>
<proteinExistence type="predicted"/>
<dbReference type="Gene3D" id="1.10.1760.20">
    <property type="match status" value="1"/>
</dbReference>
<protein>
    <recommendedName>
        <fullName evidence="4">ECF transporter S component</fullName>
    </recommendedName>
</protein>
<dbReference type="Pfam" id="PF07155">
    <property type="entry name" value="ECF-ribofla_trS"/>
    <property type="match status" value="1"/>
</dbReference>
<dbReference type="RefSeq" id="WP_188990434.1">
    <property type="nucleotide sequence ID" value="NZ_BMHP01000001.1"/>
</dbReference>
<keyword evidence="3" id="KW-1185">Reference proteome</keyword>
<reference evidence="2" key="1">
    <citation type="journal article" date="2014" name="Int. J. Syst. Evol. Microbiol.">
        <title>Complete genome sequence of Corynebacterium casei LMG S-19264T (=DSM 44701T), isolated from a smear-ripened cheese.</title>
        <authorList>
            <consortium name="US DOE Joint Genome Institute (JGI-PGF)"/>
            <person name="Walter F."/>
            <person name="Albersmeier A."/>
            <person name="Kalinowski J."/>
            <person name="Ruckert C."/>
        </authorList>
    </citation>
    <scope>NUCLEOTIDE SEQUENCE</scope>
    <source>
        <strain evidence="2">CGMCC 1.15178</strain>
    </source>
</reference>
<comment type="caution">
    <text evidence="2">The sequence shown here is derived from an EMBL/GenBank/DDBJ whole genome shotgun (WGS) entry which is preliminary data.</text>
</comment>
<keyword evidence="1" id="KW-0812">Transmembrane</keyword>
<dbReference type="PIRSF" id="PIRSF037395">
    <property type="entry name" value="UCP037395_ABCper"/>
    <property type="match status" value="1"/>
</dbReference>
<name>A0A917DPH2_9BACL</name>
<dbReference type="InterPro" id="IPR017196">
    <property type="entry name" value="ECF_substrate-spec_UCP037395"/>
</dbReference>
<sequence>MARYRIGLLISIIVFIAALAVTAAIRSNHYLLLSVLFIVGSMVPFFFRFERRRMEARELILIAVLAAIASMGRVAFAPIPSVQPTSFVIIIAAVVFGGETGFLIGAIAALASNIFLGQGPWTPWQMFCWGMIGATAGWLRHTWVMKSRLGMCAFGFVWGFLFGWIMNIWYLISLPDAMSWPLVLTAYVQSFYFDLAHALANVFFLGILGISWIQILERFKKKYGLLKN</sequence>
<feature type="transmembrane region" description="Helical" evidence="1">
    <location>
        <begin position="30"/>
        <end position="47"/>
    </location>
</feature>
<reference evidence="2" key="2">
    <citation type="submission" date="2020-09" db="EMBL/GenBank/DDBJ databases">
        <authorList>
            <person name="Sun Q."/>
            <person name="Zhou Y."/>
        </authorList>
    </citation>
    <scope>NUCLEOTIDE SEQUENCE</scope>
    <source>
        <strain evidence="2">CGMCC 1.15178</strain>
    </source>
</reference>
<dbReference type="Proteomes" id="UP000612456">
    <property type="component" value="Unassembled WGS sequence"/>
</dbReference>
<evidence type="ECO:0000313" key="3">
    <source>
        <dbReference type="Proteomes" id="UP000612456"/>
    </source>
</evidence>
<feature type="transmembrane region" description="Helical" evidence="1">
    <location>
        <begin position="149"/>
        <end position="172"/>
    </location>
</feature>
<gene>
    <name evidence="2" type="ORF">GCM10010911_14150</name>
</gene>
<dbReference type="GO" id="GO:0016020">
    <property type="term" value="C:membrane"/>
    <property type="evidence" value="ECO:0007669"/>
    <property type="project" value="InterPro"/>
</dbReference>
<feature type="transmembrane region" description="Helical" evidence="1">
    <location>
        <begin position="192"/>
        <end position="213"/>
    </location>
</feature>
<evidence type="ECO:0000313" key="2">
    <source>
        <dbReference type="EMBL" id="GGD57513.1"/>
    </source>
</evidence>
<keyword evidence="1" id="KW-1133">Transmembrane helix</keyword>
<feature type="transmembrane region" description="Helical" evidence="1">
    <location>
        <begin position="59"/>
        <end position="79"/>
    </location>
</feature>
<evidence type="ECO:0008006" key="4">
    <source>
        <dbReference type="Google" id="ProtNLM"/>
    </source>
</evidence>
<dbReference type="AlphaFoldDB" id="A0A917DPH2"/>
<dbReference type="InterPro" id="IPR009825">
    <property type="entry name" value="ECF_substrate-spec-like"/>
</dbReference>